<accession>A0A505DF11</accession>
<organism evidence="4 5">
    <name type="scientific">Streptomyces sporangiiformans</name>
    <dbReference type="NCBI Taxonomy" id="2315329"/>
    <lineage>
        <taxon>Bacteria</taxon>
        <taxon>Bacillati</taxon>
        <taxon>Actinomycetota</taxon>
        <taxon>Actinomycetes</taxon>
        <taxon>Kitasatosporales</taxon>
        <taxon>Streptomycetaceae</taxon>
        <taxon>Streptomyces</taxon>
    </lineage>
</organism>
<keyword evidence="1" id="KW-0723">Serine/threonine-protein kinase</keyword>
<evidence type="ECO:0000256" key="1">
    <source>
        <dbReference type="ARBA" id="ARBA00022527"/>
    </source>
</evidence>
<dbReference type="InterPro" id="IPR025847">
    <property type="entry name" value="MEDS_domain"/>
</dbReference>
<dbReference type="Proteomes" id="UP000317378">
    <property type="component" value="Unassembled WGS sequence"/>
</dbReference>
<evidence type="ECO:0000313" key="4">
    <source>
        <dbReference type="EMBL" id="TPQ22484.1"/>
    </source>
</evidence>
<dbReference type="NCBIfam" id="NF041045">
    <property type="entry name" value="RsbA_anti_sig"/>
    <property type="match status" value="1"/>
</dbReference>
<feature type="domain" description="Histidine kinase/HSP90-like ATPase" evidence="2">
    <location>
        <begin position="208"/>
        <end position="318"/>
    </location>
</feature>
<sequence length="333" mass="35904">MTRAGFVHQALCYGSDDEFLEGTLTFVHDGLDAGDAVLAVVKSRNITLLDEALGNRSRDVEFIDADDWYGWPSRTMGQYNAYCADHGIGPSGASRRVRIIGEPVWSGRTDFEAREWMRYESLLNVAFAETGHWILCPYDAGDLPAGIVGTAIRTHPELALGARESALSGLYAAPAEFYAECDAARPSGMPAGTPANHDGDIPFARGRSAAVRRALTAYAHGLGLPEQRTYDLVAAVHEAVVNAVRYGGGRGVVRLRSAPDYVTCEVSDEGTTVPPAPFPGHLPPEPRGVNGHGMWVVRQLSDLVTEELGPEGSVVRMYFRRTRALTGPGPDGH</sequence>
<keyword evidence="5" id="KW-1185">Reference proteome</keyword>
<comment type="caution">
    <text evidence="4">The sequence shown here is derived from an EMBL/GenBank/DDBJ whole genome shotgun (WGS) entry which is preliminary data.</text>
</comment>
<dbReference type="Pfam" id="PF13581">
    <property type="entry name" value="HATPase_c_2"/>
    <property type="match status" value="1"/>
</dbReference>
<name>A0A505DF11_9ACTN</name>
<evidence type="ECO:0000259" key="2">
    <source>
        <dbReference type="Pfam" id="PF13581"/>
    </source>
</evidence>
<dbReference type="Gene3D" id="3.30.565.10">
    <property type="entry name" value="Histidine kinase-like ATPase, C-terminal domain"/>
    <property type="match status" value="1"/>
</dbReference>
<dbReference type="InterPro" id="IPR003594">
    <property type="entry name" value="HATPase_dom"/>
</dbReference>
<dbReference type="SUPFAM" id="SSF55874">
    <property type="entry name" value="ATPase domain of HSP90 chaperone/DNA topoisomerase II/histidine kinase"/>
    <property type="match status" value="1"/>
</dbReference>
<evidence type="ECO:0000259" key="3">
    <source>
        <dbReference type="Pfam" id="PF14417"/>
    </source>
</evidence>
<dbReference type="InterPro" id="IPR050267">
    <property type="entry name" value="Anti-sigma-factor_SerPK"/>
</dbReference>
<reference evidence="4 5" key="1">
    <citation type="submission" date="2019-06" db="EMBL/GenBank/DDBJ databases">
        <title>Streptomyces sporangiiformans sp. nov., a novel actinomycete isolated from soil in Mount Song.</title>
        <authorList>
            <person name="Han L."/>
        </authorList>
    </citation>
    <scope>NUCLEOTIDE SEQUENCE [LARGE SCALE GENOMIC DNA]</scope>
    <source>
        <strain evidence="4 5">NEAU-SSA 1</strain>
    </source>
</reference>
<dbReference type="InterPro" id="IPR036890">
    <property type="entry name" value="HATPase_C_sf"/>
</dbReference>
<dbReference type="AlphaFoldDB" id="A0A505DF11"/>
<dbReference type="Pfam" id="PF14417">
    <property type="entry name" value="MEDS"/>
    <property type="match status" value="1"/>
</dbReference>
<keyword evidence="4" id="KW-0418">Kinase</keyword>
<dbReference type="PANTHER" id="PTHR35526">
    <property type="entry name" value="ANTI-SIGMA-F FACTOR RSBW-RELATED"/>
    <property type="match status" value="1"/>
</dbReference>
<gene>
    <name evidence="4" type="ORF">FGD71_009500</name>
</gene>
<feature type="domain" description="MEDS" evidence="3">
    <location>
        <begin position="8"/>
        <end position="156"/>
    </location>
</feature>
<protein>
    <submittedName>
        <fullName evidence="4">Sensor histidine kinase</fullName>
    </submittedName>
</protein>
<evidence type="ECO:0000313" key="5">
    <source>
        <dbReference type="Proteomes" id="UP000317378"/>
    </source>
</evidence>
<dbReference type="GO" id="GO:0004674">
    <property type="term" value="F:protein serine/threonine kinase activity"/>
    <property type="evidence" value="ECO:0007669"/>
    <property type="project" value="UniProtKB-KW"/>
</dbReference>
<dbReference type="CDD" id="cd16936">
    <property type="entry name" value="HATPase_RsbW-like"/>
    <property type="match status" value="1"/>
</dbReference>
<keyword evidence="4" id="KW-0808">Transferase</keyword>
<dbReference type="PANTHER" id="PTHR35526:SF3">
    <property type="entry name" value="ANTI-SIGMA-F FACTOR RSBW"/>
    <property type="match status" value="1"/>
</dbReference>
<dbReference type="RefSeq" id="WP_140935851.1">
    <property type="nucleotide sequence ID" value="NZ_QXMJ01000083.1"/>
</dbReference>
<dbReference type="EMBL" id="VCHX02000083">
    <property type="protein sequence ID" value="TPQ22484.1"/>
    <property type="molecule type" value="Genomic_DNA"/>
</dbReference>
<proteinExistence type="predicted"/>
<dbReference type="InterPro" id="IPR047718">
    <property type="entry name" value="RsbA-like_anti_sig"/>
</dbReference>